<gene>
    <name evidence="1" type="ORF">Msub_20287</name>
</gene>
<keyword evidence="2" id="KW-1185">Reference proteome</keyword>
<sequence>MPSCTINRSNLKLSLLALLVTGLLVLFVNGSSHPALDPQIDDHLTPTLVSIDGSGDSSSPDASVALTSLLLFPGGDFRAVFSVGLDFIQPPTRLLSYPVLPQAPPHLA</sequence>
<dbReference type="OrthoDB" id="6372117at2"/>
<evidence type="ECO:0000313" key="2">
    <source>
        <dbReference type="Proteomes" id="UP000036102"/>
    </source>
</evidence>
<dbReference type="RefSeq" id="WP_048497384.1">
    <property type="nucleotide sequence ID" value="NZ_LFBU01000002.1"/>
</dbReference>
<dbReference type="AlphaFoldDB" id="A0A0J7J596"/>
<comment type="caution">
    <text evidence="1">The sequence shown here is derived from an EMBL/GenBank/DDBJ whole genome shotgun (WGS) entry which is preliminary data.</text>
</comment>
<reference evidence="1 2" key="1">
    <citation type="submission" date="2015-06" db="EMBL/GenBank/DDBJ databases">
        <title>Marinobacter subterrani, a genetically tractable neutrophilic iron-oxidizing strain isolated from the Soudan Iron Mine.</title>
        <authorList>
            <person name="Bonis B.M."/>
            <person name="Gralnick J.A."/>
        </authorList>
    </citation>
    <scope>NUCLEOTIDE SEQUENCE [LARGE SCALE GENOMIC DNA]</scope>
    <source>
        <strain evidence="1 2">JG233</strain>
    </source>
</reference>
<name>A0A0J7J596_9GAMM</name>
<dbReference type="EMBL" id="LFBU01000002">
    <property type="protein sequence ID" value="KMQ73091.1"/>
    <property type="molecule type" value="Genomic_DNA"/>
</dbReference>
<dbReference type="PATRIC" id="fig|1658765.3.peg.3554"/>
<proteinExistence type="predicted"/>
<dbReference type="Proteomes" id="UP000036102">
    <property type="component" value="Unassembled WGS sequence"/>
</dbReference>
<evidence type="ECO:0000313" key="1">
    <source>
        <dbReference type="EMBL" id="KMQ73091.1"/>
    </source>
</evidence>
<organism evidence="1 2">
    <name type="scientific">Marinobacter subterrani</name>
    <dbReference type="NCBI Taxonomy" id="1658765"/>
    <lineage>
        <taxon>Bacteria</taxon>
        <taxon>Pseudomonadati</taxon>
        <taxon>Pseudomonadota</taxon>
        <taxon>Gammaproteobacteria</taxon>
        <taxon>Pseudomonadales</taxon>
        <taxon>Marinobacteraceae</taxon>
        <taxon>Marinobacter</taxon>
    </lineage>
</organism>
<protein>
    <submittedName>
        <fullName evidence="1">Uncharacterized protein</fullName>
    </submittedName>
</protein>
<accession>A0A0J7J596</accession>